<dbReference type="InterPro" id="IPR013106">
    <property type="entry name" value="Ig_V-set"/>
</dbReference>
<organism evidence="2">
    <name type="scientific">Darwinula stevensoni</name>
    <dbReference type="NCBI Taxonomy" id="69355"/>
    <lineage>
        <taxon>Eukaryota</taxon>
        <taxon>Metazoa</taxon>
        <taxon>Ecdysozoa</taxon>
        <taxon>Arthropoda</taxon>
        <taxon>Crustacea</taxon>
        <taxon>Oligostraca</taxon>
        <taxon>Ostracoda</taxon>
        <taxon>Podocopa</taxon>
        <taxon>Podocopida</taxon>
        <taxon>Darwinulocopina</taxon>
        <taxon>Darwinuloidea</taxon>
        <taxon>Darwinulidae</taxon>
        <taxon>Darwinula</taxon>
    </lineage>
</organism>
<sequence length="199" mass="21708">MDGEKVWTVDVFALAGDGVTLGCRVSSGKCGAVHNIKWYKNGERVFVYSELADIQIQRAEGDLVGRSQLFPSPDGGVFELVISPVRPEDQGLYKCDITYLEVDDQCAVVQFVNLTTLAKPDYVKITMENGTEVENSSMIGPYNEGSELTLLCESGGGKPIPRITWWNGTQSVPGTKTVQFLNAVAMVIPQKERGKGAEK</sequence>
<dbReference type="Pfam" id="PF07686">
    <property type="entry name" value="V-set"/>
    <property type="match status" value="1"/>
</dbReference>
<dbReference type="InterPro" id="IPR013783">
    <property type="entry name" value="Ig-like_fold"/>
</dbReference>
<proteinExistence type="predicted"/>
<dbReference type="PROSITE" id="PS50835">
    <property type="entry name" value="IG_LIKE"/>
    <property type="match status" value="2"/>
</dbReference>
<dbReference type="EMBL" id="LR899657">
    <property type="protein sequence ID" value="CAD7241492.1"/>
    <property type="molecule type" value="Genomic_DNA"/>
</dbReference>
<evidence type="ECO:0000313" key="2">
    <source>
        <dbReference type="EMBL" id="CAD7241492.1"/>
    </source>
</evidence>
<keyword evidence="3" id="KW-1185">Reference proteome</keyword>
<dbReference type="Proteomes" id="UP000677054">
    <property type="component" value="Unassembled WGS sequence"/>
</dbReference>
<dbReference type="SUPFAM" id="SSF48726">
    <property type="entry name" value="Immunoglobulin"/>
    <property type="match status" value="2"/>
</dbReference>
<name>A0A7R8X6H2_9CRUS</name>
<dbReference type="SMART" id="SM00406">
    <property type="entry name" value="IGv"/>
    <property type="match status" value="1"/>
</dbReference>
<dbReference type="OrthoDB" id="6106100at2759"/>
<dbReference type="PANTHER" id="PTHR23278">
    <property type="entry name" value="SIDESTEP PROTEIN"/>
    <property type="match status" value="1"/>
</dbReference>
<dbReference type="InterPro" id="IPR036179">
    <property type="entry name" value="Ig-like_dom_sf"/>
</dbReference>
<dbReference type="InterPro" id="IPR007110">
    <property type="entry name" value="Ig-like_dom"/>
</dbReference>
<dbReference type="EMBL" id="CAJPEV010000140">
    <property type="protein sequence ID" value="CAG0881270.1"/>
    <property type="molecule type" value="Genomic_DNA"/>
</dbReference>
<dbReference type="Gene3D" id="2.60.40.10">
    <property type="entry name" value="Immunoglobulins"/>
    <property type="match status" value="2"/>
</dbReference>
<dbReference type="InterPro" id="IPR003599">
    <property type="entry name" value="Ig_sub"/>
</dbReference>
<evidence type="ECO:0000313" key="3">
    <source>
        <dbReference type="Proteomes" id="UP000677054"/>
    </source>
</evidence>
<protein>
    <recommendedName>
        <fullName evidence="1">Ig-like domain-containing protein</fullName>
    </recommendedName>
</protein>
<gene>
    <name evidence="2" type="ORF">DSTB1V02_LOCUS1480</name>
</gene>
<accession>A0A7R8X6H2</accession>
<reference evidence="2" key="1">
    <citation type="submission" date="2020-11" db="EMBL/GenBank/DDBJ databases">
        <authorList>
            <person name="Tran Van P."/>
        </authorList>
    </citation>
    <scope>NUCLEOTIDE SEQUENCE</scope>
</reference>
<feature type="domain" description="Ig-like" evidence="1">
    <location>
        <begin position="120"/>
        <end position="165"/>
    </location>
</feature>
<feature type="domain" description="Ig-like" evidence="1">
    <location>
        <begin position="1"/>
        <end position="115"/>
    </location>
</feature>
<dbReference type="PANTHER" id="PTHR23278:SF32">
    <property type="entry name" value="NEUROMUSCULIN, ISOFORM E"/>
    <property type="match status" value="1"/>
</dbReference>
<evidence type="ECO:0000259" key="1">
    <source>
        <dbReference type="PROSITE" id="PS50835"/>
    </source>
</evidence>
<dbReference type="SMART" id="SM00409">
    <property type="entry name" value="IG"/>
    <property type="match status" value="1"/>
</dbReference>
<dbReference type="AlphaFoldDB" id="A0A7R8X6H2"/>